<dbReference type="GO" id="GO:0003700">
    <property type="term" value="F:DNA-binding transcription factor activity"/>
    <property type="evidence" value="ECO:0007669"/>
    <property type="project" value="InterPro"/>
</dbReference>
<name>A0A1M5JF78_9SPHI</name>
<dbReference type="InterPro" id="IPR018060">
    <property type="entry name" value="HTH_AraC"/>
</dbReference>
<feature type="domain" description="HTH araC/xylS-type" evidence="4">
    <location>
        <begin position="182"/>
        <end position="280"/>
    </location>
</feature>
<dbReference type="InterPro" id="IPR009057">
    <property type="entry name" value="Homeodomain-like_sf"/>
</dbReference>
<dbReference type="GO" id="GO:0043565">
    <property type="term" value="F:sequence-specific DNA binding"/>
    <property type="evidence" value="ECO:0007669"/>
    <property type="project" value="InterPro"/>
</dbReference>
<organism evidence="5 6">
    <name type="scientific">Pedobacter caeni</name>
    <dbReference type="NCBI Taxonomy" id="288992"/>
    <lineage>
        <taxon>Bacteria</taxon>
        <taxon>Pseudomonadati</taxon>
        <taxon>Bacteroidota</taxon>
        <taxon>Sphingobacteriia</taxon>
        <taxon>Sphingobacteriales</taxon>
        <taxon>Sphingobacteriaceae</taxon>
        <taxon>Pedobacter</taxon>
    </lineage>
</organism>
<evidence type="ECO:0000256" key="1">
    <source>
        <dbReference type="ARBA" id="ARBA00023015"/>
    </source>
</evidence>
<dbReference type="RefSeq" id="WP_073234878.1">
    <property type="nucleotide sequence ID" value="NZ_FQUQ01000005.1"/>
</dbReference>
<dbReference type="EMBL" id="FQUQ01000005">
    <property type="protein sequence ID" value="SHG39232.1"/>
    <property type="molecule type" value="Genomic_DNA"/>
</dbReference>
<accession>A0A1M5JF78</accession>
<keyword evidence="2 5" id="KW-0238">DNA-binding</keyword>
<dbReference type="InterPro" id="IPR014710">
    <property type="entry name" value="RmlC-like_jellyroll"/>
</dbReference>
<keyword evidence="3" id="KW-0804">Transcription</keyword>
<dbReference type="SUPFAM" id="SSF51215">
    <property type="entry name" value="Regulatory protein AraC"/>
    <property type="match status" value="1"/>
</dbReference>
<gene>
    <name evidence="5" type="ORF">SAMN04488522_105328</name>
</gene>
<dbReference type="PANTHER" id="PTHR43280">
    <property type="entry name" value="ARAC-FAMILY TRANSCRIPTIONAL REGULATOR"/>
    <property type="match status" value="1"/>
</dbReference>
<dbReference type="OrthoDB" id="2585681at2"/>
<evidence type="ECO:0000313" key="6">
    <source>
        <dbReference type="Proteomes" id="UP000184287"/>
    </source>
</evidence>
<evidence type="ECO:0000256" key="3">
    <source>
        <dbReference type="ARBA" id="ARBA00023163"/>
    </source>
</evidence>
<protein>
    <submittedName>
        <fullName evidence="5">AraC-type DNA-binding protein</fullName>
    </submittedName>
</protein>
<evidence type="ECO:0000313" key="5">
    <source>
        <dbReference type="EMBL" id="SHG39232.1"/>
    </source>
</evidence>
<keyword evidence="1" id="KW-0805">Transcription regulation</keyword>
<dbReference type="Gene3D" id="2.60.120.10">
    <property type="entry name" value="Jelly Rolls"/>
    <property type="match status" value="1"/>
</dbReference>
<keyword evidence="6" id="KW-1185">Reference proteome</keyword>
<dbReference type="Gene3D" id="1.10.10.60">
    <property type="entry name" value="Homeodomain-like"/>
    <property type="match status" value="1"/>
</dbReference>
<dbReference type="SUPFAM" id="SSF46689">
    <property type="entry name" value="Homeodomain-like"/>
    <property type="match status" value="1"/>
</dbReference>
<reference evidence="6" key="1">
    <citation type="submission" date="2016-11" db="EMBL/GenBank/DDBJ databases">
        <authorList>
            <person name="Varghese N."/>
            <person name="Submissions S."/>
        </authorList>
    </citation>
    <scope>NUCLEOTIDE SEQUENCE [LARGE SCALE GENOMIC DNA]</scope>
    <source>
        <strain evidence="6">DSM 16990</strain>
    </source>
</reference>
<dbReference type="Pfam" id="PF12833">
    <property type="entry name" value="HTH_18"/>
    <property type="match status" value="1"/>
</dbReference>
<dbReference type="InterPro" id="IPR037923">
    <property type="entry name" value="HTH-like"/>
</dbReference>
<sequence>MRAHIPIHKLNERSSRGLEMLYFEKADKQHITRMEAHRDDHYIFIFQEKGETEVMLDFKTISIGGCALLYIIPGQVHHVLNTEASSGWFIAVETLLVAEEYRQILEQVILNPEPLLLEAAENKRFKQCLELTHERLLNMDGPLGKQVVHSLLSSFIGMLTESYLLNSPKGELLNSRPSQLTRQFRSLLLQNFKTLKGPAEYAAKLNISLTYLNEVVKSNTGFPVSYWIHHEIILEAKRLLYYTDLSLKEIAFELGFTDHTYFSRLFTKVAGVSAGKFRKGYR</sequence>
<dbReference type="SMART" id="SM00342">
    <property type="entry name" value="HTH_ARAC"/>
    <property type="match status" value="1"/>
</dbReference>
<evidence type="ECO:0000259" key="4">
    <source>
        <dbReference type="PROSITE" id="PS01124"/>
    </source>
</evidence>
<proteinExistence type="predicted"/>
<dbReference type="Proteomes" id="UP000184287">
    <property type="component" value="Unassembled WGS sequence"/>
</dbReference>
<dbReference type="AlphaFoldDB" id="A0A1M5JF78"/>
<dbReference type="PANTHER" id="PTHR43280:SF2">
    <property type="entry name" value="HTH-TYPE TRANSCRIPTIONAL REGULATOR EXSA"/>
    <property type="match status" value="1"/>
</dbReference>
<dbReference type="STRING" id="288992.SAMN04488522_105328"/>
<evidence type="ECO:0000256" key="2">
    <source>
        <dbReference type="ARBA" id="ARBA00023125"/>
    </source>
</evidence>
<dbReference type="PROSITE" id="PS01124">
    <property type="entry name" value="HTH_ARAC_FAMILY_2"/>
    <property type="match status" value="1"/>
</dbReference>